<dbReference type="Proteomes" id="UP000019062">
    <property type="component" value="Unassembled WGS sequence"/>
</dbReference>
<evidence type="ECO:0000256" key="1">
    <source>
        <dbReference type="SAM" id="Phobius"/>
    </source>
</evidence>
<evidence type="ECO:0000313" key="2">
    <source>
        <dbReference type="EMBL" id="ETT88610.1"/>
    </source>
</evidence>
<dbReference type="AlphaFoldDB" id="W4F716"/>
<feature type="transmembrane region" description="Helical" evidence="1">
    <location>
        <begin position="122"/>
        <end position="143"/>
    </location>
</feature>
<proteinExistence type="predicted"/>
<sequence length="149" mass="17165">MRKKDFVIKSIIAGTIAGLFLGYLFKYVEVTYNIRVYTLLLNVDFMPIFGNYHYPETVEFLLHLLISIGLSIVMVYIIYIKKYIKRHQLIVVILVSIFIALVYFPMTVLSNRTPAITSVEALVVWIVGHLLFGIVSASLYLILFKNKKI</sequence>
<keyword evidence="1" id="KW-0472">Membrane</keyword>
<feature type="transmembrane region" description="Helical" evidence="1">
    <location>
        <begin position="89"/>
        <end position="110"/>
    </location>
</feature>
<feature type="transmembrane region" description="Helical" evidence="1">
    <location>
        <begin position="60"/>
        <end position="80"/>
    </location>
</feature>
<feature type="transmembrane region" description="Helical" evidence="1">
    <location>
        <begin position="6"/>
        <end position="24"/>
    </location>
</feature>
<keyword evidence="1" id="KW-1133">Transmembrane helix</keyword>
<keyword evidence="3" id="KW-1185">Reference proteome</keyword>
<dbReference type="EMBL" id="ASQA01000002">
    <property type="protein sequence ID" value="ETT88610.1"/>
    <property type="molecule type" value="Genomic_DNA"/>
</dbReference>
<comment type="caution">
    <text evidence="2">The sequence shown here is derived from an EMBL/GenBank/DDBJ whole genome shotgun (WGS) entry which is preliminary data.</text>
</comment>
<reference evidence="2 3" key="1">
    <citation type="journal article" date="2014" name="BMC Genomics">
        <title>Genomic comparison of sporeforming bacilli isolated from milk.</title>
        <authorList>
            <person name="Moreno Switt A.I."/>
            <person name="Andrus A.D."/>
            <person name="Ranieri M.L."/>
            <person name="Orsi R.H."/>
            <person name="Ivy R."/>
            <person name="den Bakker H.C."/>
            <person name="Martin N.H."/>
            <person name="Wiedmann M."/>
            <person name="Boor K.J."/>
        </authorList>
    </citation>
    <scope>NUCLEOTIDE SEQUENCE [LARGE SCALE GENOMIC DNA]</scope>
    <source>
        <strain evidence="2 3">FSL R5-213</strain>
    </source>
</reference>
<dbReference type="RefSeq" id="WP_143691055.1">
    <property type="nucleotide sequence ID" value="NZ_ASQA01000002.1"/>
</dbReference>
<accession>W4F716</accession>
<dbReference type="eggNOG" id="ENOG503328W">
    <property type="taxonomic scope" value="Bacteria"/>
</dbReference>
<protein>
    <submittedName>
        <fullName evidence="2">Uncharacterized protein</fullName>
    </submittedName>
</protein>
<name>W4F716_9BACL</name>
<evidence type="ECO:0000313" key="3">
    <source>
        <dbReference type="Proteomes" id="UP000019062"/>
    </source>
</evidence>
<keyword evidence="1" id="KW-0812">Transmembrane</keyword>
<organism evidence="2 3">
    <name type="scientific">Viridibacillus arenosi FSL R5-213</name>
    <dbReference type="NCBI Taxonomy" id="1227360"/>
    <lineage>
        <taxon>Bacteria</taxon>
        <taxon>Bacillati</taxon>
        <taxon>Bacillota</taxon>
        <taxon>Bacilli</taxon>
        <taxon>Bacillales</taxon>
        <taxon>Caryophanaceae</taxon>
        <taxon>Viridibacillus</taxon>
    </lineage>
</organism>
<gene>
    <name evidence="2" type="ORF">C176_01090</name>
</gene>